<name>A0A813S9W2_ADIRI</name>
<evidence type="ECO:0000313" key="6">
    <source>
        <dbReference type="Proteomes" id="UP000663828"/>
    </source>
</evidence>
<dbReference type="GO" id="GO:0022857">
    <property type="term" value="F:transmembrane transporter activity"/>
    <property type="evidence" value="ECO:0007669"/>
    <property type="project" value="InterPro"/>
</dbReference>
<feature type="transmembrane region" description="Helical" evidence="2">
    <location>
        <begin position="131"/>
        <end position="153"/>
    </location>
</feature>
<feature type="transmembrane region" description="Helical" evidence="2">
    <location>
        <begin position="340"/>
        <end position="361"/>
    </location>
</feature>
<evidence type="ECO:0000313" key="5">
    <source>
        <dbReference type="EMBL" id="CAF1105657.1"/>
    </source>
</evidence>
<feature type="transmembrane region" description="Helical" evidence="2">
    <location>
        <begin position="247"/>
        <end position="264"/>
    </location>
</feature>
<feature type="transmembrane region" description="Helical" evidence="2">
    <location>
        <begin position="373"/>
        <end position="397"/>
    </location>
</feature>
<comment type="caution">
    <text evidence="4">The sequence shown here is derived from an EMBL/GenBank/DDBJ whole genome shotgun (WGS) entry which is preliminary data.</text>
</comment>
<dbReference type="PANTHER" id="PTHR23539">
    <property type="entry name" value="MFS TRANSPORTER"/>
    <property type="match status" value="1"/>
</dbReference>
<reference evidence="4" key="1">
    <citation type="submission" date="2021-02" db="EMBL/GenBank/DDBJ databases">
        <authorList>
            <person name="Nowell W R."/>
        </authorList>
    </citation>
    <scope>NUCLEOTIDE SEQUENCE</scope>
</reference>
<dbReference type="PANTHER" id="PTHR23539:SF1">
    <property type="entry name" value="MAJOR FACILITATOR SUPERFAMILY (MFS) PROFILE DOMAIN-CONTAINING PROTEIN"/>
    <property type="match status" value="1"/>
</dbReference>
<dbReference type="EMBL" id="CAJNOR010000089">
    <property type="protein sequence ID" value="CAF0792200.1"/>
    <property type="molecule type" value="Genomic_DNA"/>
</dbReference>
<feature type="transmembrane region" description="Helical" evidence="2">
    <location>
        <begin position="284"/>
        <end position="303"/>
    </location>
</feature>
<feature type="transmembrane region" description="Helical" evidence="2">
    <location>
        <begin position="191"/>
        <end position="209"/>
    </location>
</feature>
<comment type="subcellular location">
    <subcellularLocation>
        <location evidence="1">Membrane</location>
        <topology evidence="1">Multi-pass membrane protein</topology>
    </subcellularLocation>
</comment>
<dbReference type="Gene3D" id="1.20.1250.20">
    <property type="entry name" value="MFS general substrate transporter like domains"/>
    <property type="match status" value="2"/>
</dbReference>
<feature type="transmembrane region" description="Helical" evidence="2">
    <location>
        <begin position="69"/>
        <end position="89"/>
    </location>
</feature>
<dbReference type="InterPro" id="IPR020846">
    <property type="entry name" value="MFS_dom"/>
</dbReference>
<proteinExistence type="predicted"/>
<dbReference type="OrthoDB" id="10021397at2759"/>
<organism evidence="4 6">
    <name type="scientific">Adineta ricciae</name>
    <name type="common">Rotifer</name>
    <dbReference type="NCBI Taxonomy" id="249248"/>
    <lineage>
        <taxon>Eukaryota</taxon>
        <taxon>Metazoa</taxon>
        <taxon>Spiralia</taxon>
        <taxon>Gnathifera</taxon>
        <taxon>Rotifera</taxon>
        <taxon>Eurotatoria</taxon>
        <taxon>Bdelloidea</taxon>
        <taxon>Adinetida</taxon>
        <taxon>Adinetidae</taxon>
        <taxon>Adineta</taxon>
    </lineage>
</organism>
<dbReference type="Proteomes" id="UP000663852">
    <property type="component" value="Unassembled WGS sequence"/>
</dbReference>
<evidence type="ECO:0000259" key="3">
    <source>
        <dbReference type="PROSITE" id="PS50850"/>
    </source>
</evidence>
<gene>
    <name evidence="5" type="ORF">EDS130_LOCUS20223</name>
    <name evidence="4" type="ORF">XAT740_LOCUS2540</name>
</gene>
<dbReference type="GO" id="GO:0016020">
    <property type="term" value="C:membrane"/>
    <property type="evidence" value="ECO:0007669"/>
    <property type="project" value="UniProtKB-SubCell"/>
</dbReference>
<dbReference type="InterPro" id="IPR036259">
    <property type="entry name" value="MFS_trans_sf"/>
</dbReference>
<feature type="transmembrane region" description="Helical" evidence="2">
    <location>
        <begin position="165"/>
        <end position="185"/>
    </location>
</feature>
<evidence type="ECO:0000256" key="1">
    <source>
        <dbReference type="ARBA" id="ARBA00004141"/>
    </source>
</evidence>
<dbReference type="PROSITE" id="PS50850">
    <property type="entry name" value="MFS"/>
    <property type="match status" value="1"/>
</dbReference>
<keyword evidence="2" id="KW-0472">Membrane</keyword>
<dbReference type="SUPFAM" id="SSF103473">
    <property type="entry name" value="MFS general substrate transporter"/>
    <property type="match status" value="2"/>
</dbReference>
<feature type="transmembrane region" description="Helical" evidence="2">
    <location>
        <begin position="101"/>
        <end position="125"/>
    </location>
</feature>
<sequence>MAITDKLEDFVEQSIVRITGQKNEEVTDIQLSAQSQRGLDWFCFFLSDILNGVDSFLTVYLAGKNWQPQQIGFALSASSFTTMISQIPIGAIVDSVRNKQALITLGVVVIPITAIIFAFWPLFWLVVLGQIMLGIVEPMFCPAISAISLGLVGQTHLGTRIGRNQAYGAAGNVVSAVVMGLLGYYVSTQSIFFFVVGISVPALISLSCIRRHEINYERSRAAKQCVNGMTVFTYRQLLVHIFHDRRLLIFFSCVILFHFGNASMLPNMVQAVARDHSPGASSVFLSACVAVTQFVSASLAAWVGRRADVWGRKPLLLVGWAAVPIRGFACILTRNPILLASVEILDGIAAAVYAVVIVLVVADLAHNTGRFNLLLGVLSVSSGLGYTLSNSITGIIVQRFGFNYGYMVLSTFGTAGFILLRFAMPETLLVSNTII</sequence>
<dbReference type="EMBL" id="CAJNOJ010000099">
    <property type="protein sequence ID" value="CAF1105657.1"/>
    <property type="molecule type" value="Genomic_DNA"/>
</dbReference>
<evidence type="ECO:0000313" key="4">
    <source>
        <dbReference type="EMBL" id="CAF0792200.1"/>
    </source>
</evidence>
<dbReference type="Pfam" id="PF07690">
    <property type="entry name" value="MFS_1"/>
    <property type="match status" value="1"/>
</dbReference>
<keyword evidence="2" id="KW-0812">Transmembrane</keyword>
<feature type="transmembrane region" description="Helical" evidence="2">
    <location>
        <begin position="403"/>
        <end position="423"/>
    </location>
</feature>
<keyword evidence="2" id="KW-1133">Transmembrane helix</keyword>
<dbReference type="AlphaFoldDB" id="A0A813S9W2"/>
<feature type="domain" description="Major facilitator superfamily (MFS) profile" evidence="3">
    <location>
        <begin position="246"/>
        <end position="435"/>
    </location>
</feature>
<dbReference type="Proteomes" id="UP000663828">
    <property type="component" value="Unassembled WGS sequence"/>
</dbReference>
<dbReference type="InterPro" id="IPR011701">
    <property type="entry name" value="MFS"/>
</dbReference>
<protein>
    <recommendedName>
        <fullName evidence="3">Major facilitator superfamily (MFS) profile domain-containing protein</fullName>
    </recommendedName>
</protein>
<accession>A0A813S9W2</accession>
<evidence type="ECO:0000256" key="2">
    <source>
        <dbReference type="SAM" id="Phobius"/>
    </source>
</evidence>
<keyword evidence="6" id="KW-1185">Reference proteome</keyword>